<name>A0AAV9JU65_9PEZI</name>
<feature type="compositionally biased region" description="Low complexity" evidence="1">
    <location>
        <begin position="271"/>
        <end position="282"/>
    </location>
</feature>
<feature type="region of interest" description="Disordered" evidence="1">
    <location>
        <begin position="249"/>
        <end position="282"/>
    </location>
</feature>
<evidence type="ECO:0000256" key="2">
    <source>
        <dbReference type="SAM" id="Phobius"/>
    </source>
</evidence>
<keyword evidence="2" id="KW-0472">Membrane</keyword>
<proteinExistence type="predicted"/>
<keyword evidence="2" id="KW-1133">Transmembrane helix</keyword>
<protein>
    <submittedName>
        <fullName evidence="3">Uncharacterized protein</fullName>
    </submittedName>
</protein>
<keyword evidence="4" id="KW-1185">Reference proteome</keyword>
<evidence type="ECO:0000313" key="4">
    <source>
        <dbReference type="Proteomes" id="UP001324427"/>
    </source>
</evidence>
<gene>
    <name evidence="3" type="ORF">LTR36_007582</name>
</gene>
<feature type="transmembrane region" description="Helical" evidence="2">
    <location>
        <begin position="287"/>
        <end position="307"/>
    </location>
</feature>
<keyword evidence="2" id="KW-0812">Transmembrane</keyword>
<evidence type="ECO:0000313" key="3">
    <source>
        <dbReference type="EMBL" id="KAK4549125.1"/>
    </source>
</evidence>
<feature type="compositionally biased region" description="Low complexity" evidence="1">
    <location>
        <begin position="249"/>
        <end position="263"/>
    </location>
</feature>
<evidence type="ECO:0000256" key="1">
    <source>
        <dbReference type="SAM" id="MobiDB-lite"/>
    </source>
</evidence>
<comment type="caution">
    <text evidence="3">The sequence shown here is derived from an EMBL/GenBank/DDBJ whole genome shotgun (WGS) entry which is preliminary data.</text>
</comment>
<dbReference type="Proteomes" id="UP001324427">
    <property type="component" value="Unassembled WGS sequence"/>
</dbReference>
<accession>A0AAV9JU65</accession>
<organism evidence="3 4">
    <name type="scientific">Oleoguttula mirabilis</name>
    <dbReference type="NCBI Taxonomy" id="1507867"/>
    <lineage>
        <taxon>Eukaryota</taxon>
        <taxon>Fungi</taxon>
        <taxon>Dikarya</taxon>
        <taxon>Ascomycota</taxon>
        <taxon>Pezizomycotina</taxon>
        <taxon>Dothideomycetes</taxon>
        <taxon>Dothideomycetidae</taxon>
        <taxon>Mycosphaerellales</taxon>
        <taxon>Teratosphaeriaceae</taxon>
        <taxon>Oleoguttula</taxon>
    </lineage>
</organism>
<reference evidence="3 4" key="1">
    <citation type="submission" date="2021-11" db="EMBL/GenBank/DDBJ databases">
        <title>Black yeast isolated from Biological Soil Crust.</title>
        <authorList>
            <person name="Kurbessoian T."/>
        </authorList>
    </citation>
    <scope>NUCLEOTIDE SEQUENCE [LARGE SCALE GENOMIC DNA]</scope>
    <source>
        <strain evidence="3 4">CCFEE 5522</strain>
    </source>
</reference>
<dbReference type="EMBL" id="JAVFHQ010000005">
    <property type="protein sequence ID" value="KAK4549125.1"/>
    <property type="molecule type" value="Genomic_DNA"/>
</dbReference>
<sequence>MHVKCLLASAGVLGRTSILSKTHGIVRSPEIPELASAFSIGTVGRRLHFGAKTNEDSDRLEPRGGPITVTVTHTHIATPEWCVSKPTTMPPLFTTSCTTKTSTISGPTSIGYEHASASMTPWLVPVPAPTSHFMPQIPSKSYTTETAAVSVPVPSFEATTPVLMSRSTSFMTKTSMTPLQAESTVTRPSSTIVYTKSSFSTSCTTKMSIISMPAFESHVVSVPASRSSISVITGYPGMNSTITSATLSVSKSSSSSTTSTTASQRNSPSRPSSTADMPAAPTSAAPAMTAGLLALAAALGGLFFTWCDI</sequence>
<dbReference type="AlphaFoldDB" id="A0AAV9JU65"/>